<comment type="caution">
    <text evidence="2">The sequence shown here is derived from an EMBL/GenBank/DDBJ whole genome shotgun (WGS) entry which is preliminary data.</text>
</comment>
<feature type="region of interest" description="Disordered" evidence="1">
    <location>
        <begin position="150"/>
        <end position="171"/>
    </location>
</feature>
<proteinExistence type="predicted"/>
<sequence length="171" mass="18990">MFNDQMTHGQDWVDEILQFTGSLFDTELMLVQDWQQETTITDFDHSEKEVDEIVNQVALNDPPGSELSVVIAQTSFPWAHPAVMQEGGTNVSTPTTSALSHRRITSIGSHRSLRSRGTWSSLPTLVDFHHTDHSEVGDPNWPSEIIDEPAASTFDDDESTLESHSVGENGL</sequence>
<protein>
    <submittedName>
        <fullName evidence="2">Uncharacterized protein</fullName>
    </submittedName>
</protein>
<dbReference type="Proteomes" id="UP000606974">
    <property type="component" value="Unassembled WGS sequence"/>
</dbReference>
<reference evidence="2" key="1">
    <citation type="submission" date="2020-02" db="EMBL/GenBank/DDBJ databases">
        <authorList>
            <person name="Palmer J.M."/>
        </authorList>
    </citation>
    <scope>NUCLEOTIDE SEQUENCE</scope>
    <source>
        <strain evidence="2">EPUS1.4</strain>
        <tissue evidence="2">Thallus</tissue>
    </source>
</reference>
<organism evidence="2 3">
    <name type="scientific">Endocarpon pusillum</name>
    <dbReference type="NCBI Taxonomy" id="364733"/>
    <lineage>
        <taxon>Eukaryota</taxon>
        <taxon>Fungi</taxon>
        <taxon>Dikarya</taxon>
        <taxon>Ascomycota</taxon>
        <taxon>Pezizomycotina</taxon>
        <taxon>Eurotiomycetes</taxon>
        <taxon>Chaetothyriomycetidae</taxon>
        <taxon>Verrucariales</taxon>
        <taxon>Verrucariaceae</taxon>
        <taxon>Endocarpon</taxon>
    </lineage>
</organism>
<dbReference type="OrthoDB" id="10332332at2759"/>
<name>A0A8H7ATB0_9EURO</name>
<dbReference type="EMBL" id="JAACFV010000010">
    <property type="protein sequence ID" value="KAF7512776.1"/>
    <property type="molecule type" value="Genomic_DNA"/>
</dbReference>
<evidence type="ECO:0000313" key="2">
    <source>
        <dbReference type="EMBL" id="KAF7512776.1"/>
    </source>
</evidence>
<evidence type="ECO:0000313" key="3">
    <source>
        <dbReference type="Proteomes" id="UP000606974"/>
    </source>
</evidence>
<evidence type="ECO:0000256" key="1">
    <source>
        <dbReference type="SAM" id="MobiDB-lite"/>
    </source>
</evidence>
<gene>
    <name evidence="2" type="ORF">GJ744_000343</name>
</gene>
<keyword evidence="3" id="KW-1185">Reference proteome</keyword>
<accession>A0A8H7ATB0</accession>
<dbReference type="AlphaFoldDB" id="A0A8H7ATB0"/>